<proteinExistence type="predicted"/>
<name>X0ZGG0_9ZZZZ</name>
<gene>
    <name evidence="3" type="ORF">S01H4_19850</name>
</gene>
<evidence type="ECO:0000256" key="1">
    <source>
        <dbReference type="ARBA" id="ARBA00022630"/>
    </source>
</evidence>
<dbReference type="InterPro" id="IPR009075">
    <property type="entry name" value="AcylCo_DH/oxidase_C"/>
</dbReference>
<dbReference type="Pfam" id="PF00441">
    <property type="entry name" value="Acyl-CoA_dh_1"/>
    <property type="match status" value="1"/>
</dbReference>
<dbReference type="PANTHER" id="PTHR43884:SF19">
    <property type="entry name" value="ACYL-COA DEHYDROGENASE FADE4-RELATED"/>
    <property type="match status" value="1"/>
</dbReference>
<dbReference type="AlphaFoldDB" id="X0ZGG0"/>
<dbReference type="InterPro" id="IPR036250">
    <property type="entry name" value="AcylCo_DH-like_C"/>
</dbReference>
<evidence type="ECO:0000313" key="3">
    <source>
        <dbReference type="EMBL" id="GAG59418.1"/>
    </source>
</evidence>
<accession>X0ZGG0</accession>
<dbReference type="Gene3D" id="1.20.140.10">
    <property type="entry name" value="Butyryl-CoA Dehydrogenase, subunit A, domain 3"/>
    <property type="match status" value="1"/>
</dbReference>
<sequence length="367" mass="42514">LEGYETIKNILQNQNYVAHYALKDYPVTENEILAKGQEAWDMALNSVNVGKYQLGWSSIGVCTHSFYEAINHASNRILYNHAVTEFSHIKQFFVDAYCRLIAMRIVSLRTKDYIRTASLKDRRYLLYNPIIKMKVTTEGVTVINLLHDIIAAKGYEKDTYFQGALKNIGANPKLEGTAHVNMALIVKFLPNYFGISVPHKDYPDIPKIIDDRNDSFLFNQGSAQNLRKITFHDYHIAYDKYDLPNVNILKEQIEIFKEMCIKATPTPEQGDDIDFVLMNGELFTLAVYGQLILENAEIYGEENDLIEQIFDCLIRDFSIFATKLYSKPNTNEKQMEFCLKMIKKPVQDKNRFERVLEKVYAYKDVYP</sequence>
<keyword evidence="1" id="KW-0285">Flavoprotein</keyword>
<protein>
    <recommendedName>
        <fullName evidence="2">Acyl-CoA dehydrogenase/oxidase C-terminal domain-containing protein</fullName>
    </recommendedName>
</protein>
<dbReference type="SUPFAM" id="SSF47203">
    <property type="entry name" value="Acyl-CoA dehydrogenase C-terminal domain-like"/>
    <property type="match status" value="1"/>
</dbReference>
<dbReference type="GO" id="GO:0005886">
    <property type="term" value="C:plasma membrane"/>
    <property type="evidence" value="ECO:0007669"/>
    <property type="project" value="TreeGrafter"/>
</dbReference>
<dbReference type="PANTHER" id="PTHR43884">
    <property type="entry name" value="ACYL-COA DEHYDROGENASE"/>
    <property type="match status" value="1"/>
</dbReference>
<organism evidence="3">
    <name type="scientific">marine sediment metagenome</name>
    <dbReference type="NCBI Taxonomy" id="412755"/>
    <lineage>
        <taxon>unclassified sequences</taxon>
        <taxon>metagenomes</taxon>
        <taxon>ecological metagenomes</taxon>
    </lineage>
</organism>
<dbReference type="GO" id="GO:0003995">
    <property type="term" value="F:acyl-CoA dehydrogenase activity"/>
    <property type="evidence" value="ECO:0007669"/>
    <property type="project" value="TreeGrafter"/>
</dbReference>
<feature type="domain" description="Acyl-CoA dehydrogenase/oxidase C-terminal" evidence="2">
    <location>
        <begin position="40"/>
        <end position="187"/>
    </location>
</feature>
<dbReference type="EMBL" id="BART01008881">
    <property type="protein sequence ID" value="GAG59418.1"/>
    <property type="molecule type" value="Genomic_DNA"/>
</dbReference>
<feature type="non-terminal residue" evidence="3">
    <location>
        <position position="1"/>
    </location>
</feature>
<evidence type="ECO:0000259" key="2">
    <source>
        <dbReference type="Pfam" id="PF00441"/>
    </source>
</evidence>
<reference evidence="3" key="1">
    <citation type="journal article" date="2014" name="Front. Microbiol.">
        <title>High frequency of phylogenetically diverse reductive dehalogenase-homologous genes in deep subseafloor sedimentary metagenomes.</title>
        <authorList>
            <person name="Kawai M."/>
            <person name="Futagami T."/>
            <person name="Toyoda A."/>
            <person name="Takaki Y."/>
            <person name="Nishi S."/>
            <person name="Hori S."/>
            <person name="Arai W."/>
            <person name="Tsubouchi T."/>
            <person name="Morono Y."/>
            <person name="Uchiyama I."/>
            <person name="Ito T."/>
            <person name="Fujiyama A."/>
            <person name="Inagaki F."/>
            <person name="Takami H."/>
        </authorList>
    </citation>
    <scope>NUCLEOTIDE SEQUENCE</scope>
    <source>
        <strain evidence="3">Expedition CK06-06</strain>
    </source>
</reference>
<comment type="caution">
    <text evidence="3">The sequence shown here is derived from an EMBL/GenBank/DDBJ whole genome shotgun (WGS) entry which is preliminary data.</text>
</comment>